<dbReference type="RefSeq" id="WP_274261956.1">
    <property type="nucleotide sequence ID" value="NZ_CP117884.1"/>
</dbReference>
<name>A0ABY7WU18_9LACO</name>
<evidence type="ECO:0000256" key="1">
    <source>
        <dbReference type="ARBA" id="ARBA00023172"/>
    </source>
</evidence>
<dbReference type="InterPro" id="IPR002104">
    <property type="entry name" value="Integrase_catalytic"/>
</dbReference>
<evidence type="ECO:0000313" key="4">
    <source>
        <dbReference type="Proteomes" id="UP001220377"/>
    </source>
</evidence>
<evidence type="ECO:0000259" key="2">
    <source>
        <dbReference type="PROSITE" id="PS51898"/>
    </source>
</evidence>
<protein>
    <submittedName>
        <fullName evidence="3">Tyrosine-type recombinase/integrase</fullName>
    </submittedName>
</protein>
<dbReference type="SUPFAM" id="SSF56349">
    <property type="entry name" value="DNA breaking-rejoining enzymes"/>
    <property type="match status" value="1"/>
</dbReference>
<dbReference type="Pfam" id="PF00589">
    <property type="entry name" value="Phage_integrase"/>
    <property type="match status" value="1"/>
</dbReference>
<dbReference type="InterPro" id="IPR050090">
    <property type="entry name" value="Tyrosine_recombinase_XerCD"/>
</dbReference>
<dbReference type="InterPro" id="IPR013762">
    <property type="entry name" value="Integrase-like_cat_sf"/>
</dbReference>
<accession>A0ABY7WU18</accession>
<dbReference type="Gene3D" id="1.10.443.10">
    <property type="entry name" value="Intergrase catalytic core"/>
    <property type="match status" value="1"/>
</dbReference>
<dbReference type="PANTHER" id="PTHR30349:SF64">
    <property type="entry name" value="PROPHAGE INTEGRASE INTD-RELATED"/>
    <property type="match status" value="1"/>
</dbReference>
<dbReference type="InterPro" id="IPR011010">
    <property type="entry name" value="DNA_brk_join_enz"/>
</dbReference>
<feature type="domain" description="Tyr recombinase" evidence="2">
    <location>
        <begin position="32"/>
        <end position="226"/>
    </location>
</feature>
<proteinExistence type="predicted"/>
<organism evidence="3 4">
    <name type="scientific">Lacticaseibacillus pabuli</name>
    <dbReference type="NCBI Taxonomy" id="3025672"/>
    <lineage>
        <taxon>Bacteria</taxon>
        <taxon>Bacillati</taxon>
        <taxon>Bacillota</taxon>
        <taxon>Bacilli</taxon>
        <taxon>Lactobacillales</taxon>
        <taxon>Lactobacillaceae</taxon>
        <taxon>Lacticaseibacillus</taxon>
    </lineage>
</organism>
<keyword evidence="1" id="KW-0233">DNA recombination</keyword>
<gene>
    <name evidence="3" type="ORF">PQ472_05315</name>
</gene>
<keyword evidence="4" id="KW-1185">Reference proteome</keyword>
<reference evidence="3 4" key="1">
    <citation type="submission" date="2023-02" db="EMBL/GenBank/DDBJ databases">
        <title>Genome sequence of Lacticaseibacillus sp. KACC 23028.</title>
        <authorList>
            <person name="Kim S."/>
            <person name="Heo J."/>
            <person name="Kwon S.-W."/>
        </authorList>
    </citation>
    <scope>NUCLEOTIDE SEQUENCE [LARGE SCALE GENOMIC DNA]</scope>
    <source>
        <strain evidence="3 4">KACC 23028</strain>
    </source>
</reference>
<dbReference type="PANTHER" id="PTHR30349">
    <property type="entry name" value="PHAGE INTEGRASE-RELATED"/>
    <property type="match status" value="1"/>
</dbReference>
<dbReference type="Proteomes" id="UP001220377">
    <property type="component" value="Chromosome"/>
</dbReference>
<evidence type="ECO:0000313" key="3">
    <source>
        <dbReference type="EMBL" id="WDF83657.1"/>
    </source>
</evidence>
<sequence>MRAVAGEALEDGIITKDFTRHVDLGGEDSKPAIDKFLNQQEFIDLLSLAAQRADMQHMSDYIIFAQGLLGTRFEETIGITWDRIDWEHQTVRIDRSWNYKAKQQYGAFGGLKNKSSYRTLPMSHDLMAMFEQLQGEQENLYAAQRYNDPDSLVFRNFYHNVVNNNAVNDTLKRLRTAIKAHIQITSHGLRHTNGSVLLYNGVELMAVSQQSAWPRGYADHHKDLCA</sequence>
<dbReference type="EMBL" id="CP117884">
    <property type="protein sequence ID" value="WDF83657.1"/>
    <property type="molecule type" value="Genomic_DNA"/>
</dbReference>
<dbReference type="PROSITE" id="PS51898">
    <property type="entry name" value="TYR_RECOMBINASE"/>
    <property type="match status" value="1"/>
</dbReference>